<dbReference type="EMBL" id="LK021341">
    <property type="protein sequence ID" value="CDQ46505.1"/>
    <property type="molecule type" value="Genomic_DNA"/>
</dbReference>
<gene>
    <name evidence="1" type="ORF">BN1047_04413</name>
</gene>
<reference evidence="1" key="1">
    <citation type="submission" date="2014-05" db="EMBL/GenBank/DDBJ databases">
        <authorList>
            <person name="Urmite Genomes"/>
        </authorList>
    </citation>
    <scope>NUCLEOTIDE SEQUENCE</scope>
    <source>
        <strain evidence="1">DSM 44074</strain>
    </source>
</reference>
<reference evidence="1" key="2">
    <citation type="submission" date="2015-09" db="EMBL/GenBank/DDBJ databases">
        <title>Draft genome sequence of Mycobacterium neoaurum DSM 44074.</title>
        <authorList>
            <person name="Croce O."/>
            <person name="Robert C."/>
            <person name="Raoult D."/>
            <person name="Drancourt M."/>
        </authorList>
    </citation>
    <scope>NUCLEOTIDE SEQUENCE</scope>
    <source>
        <strain evidence="1">DSM 44074</strain>
    </source>
</reference>
<dbReference type="Proteomes" id="UP000028864">
    <property type="component" value="Unassembled WGS sequence"/>
</dbReference>
<organism evidence="1 2">
    <name type="scientific">Mycolicibacterium neoaurum</name>
    <name type="common">Mycobacterium neoaurum</name>
    <dbReference type="NCBI Taxonomy" id="1795"/>
    <lineage>
        <taxon>Bacteria</taxon>
        <taxon>Bacillati</taxon>
        <taxon>Actinomycetota</taxon>
        <taxon>Actinomycetes</taxon>
        <taxon>Mycobacteriales</taxon>
        <taxon>Mycobacteriaceae</taxon>
        <taxon>Mycolicibacterium</taxon>
    </lineage>
</organism>
<dbReference type="RefSeq" id="WP_030137282.1">
    <property type="nucleotide sequence ID" value="NZ_JAKNRE010000014.1"/>
</dbReference>
<dbReference type="Gene3D" id="3.10.28.10">
    <property type="entry name" value="Homing endonucleases"/>
    <property type="match status" value="1"/>
</dbReference>
<sequence length="242" mass="27562">MRTQDDFIQVRRLVDAGMNDCAISRATGVPRTTVLQWRNRPPRRFVEPSDCTAHDYSTLPSVHYAYLLGLYLGDGCISRMGRVWRLRIALDTRYPDIIESCRLAIDALMPGQHAHVAKQKSNYVVVGLYSKHWPCVFPQHAPGRKHLRPIVLEPWQQAHVDAATEEFVRGLIHSDGCRVVANDRGVASIRYHFTNHSTDIRNLFCAALDRLGIPWTQNSRYVIAVYRKAATARLDQFIGPKT</sequence>
<dbReference type="AlphaFoldDB" id="A0AAV2WQA2"/>
<keyword evidence="1" id="KW-0378">Hydrolase</keyword>
<dbReference type="GO" id="GO:0004519">
    <property type="term" value="F:endonuclease activity"/>
    <property type="evidence" value="ECO:0007669"/>
    <property type="project" value="UniProtKB-KW"/>
</dbReference>
<keyword evidence="1" id="KW-0540">Nuclease</keyword>
<protein>
    <submittedName>
        <fullName evidence="1">DNA endonuclease related to intein-encoded endonucleases</fullName>
    </submittedName>
</protein>
<proteinExistence type="predicted"/>
<evidence type="ECO:0000313" key="1">
    <source>
        <dbReference type="EMBL" id="CDQ46505.1"/>
    </source>
</evidence>
<name>A0AAV2WQA2_MYCNE</name>
<dbReference type="InterPro" id="IPR027434">
    <property type="entry name" value="Homing_endonucl"/>
</dbReference>
<evidence type="ECO:0000313" key="2">
    <source>
        <dbReference type="Proteomes" id="UP000028864"/>
    </source>
</evidence>
<accession>A0AAV2WQA2</accession>
<keyword evidence="1" id="KW-0255">Endonuclease</keyword>